<dbReference type="EMBL" id="BJHX01000002">
    <property type="protein sequence ID" value="GDY69669.1"/>
    <property type="molecule type" value="Genomic_DNA"/>
</dbReference>
<accession>A0A4D4N690</accession>
<dbReference type="AlphaFoldDB" id="A0A4D4N690"/>
<protein>
    <submittedName>
        <fullName evidence="2">Uncharacterized protein</fullName>
    </submittedName>
</protein>
<proteinExistence type="predicted"/>
<reference evidence="2 3" key="1">
    <citation type="submission" date="2019-04" db="EMBL/GenBank/DDBJ databases">
        <title>Draft genome sequences of Streptomyces avermitilis ATCC 31267.</title>
        <authorList>
            <person name="Komaki H."/>
            <person name="Tamura T."/>
            <person name="Hosoyama A."/>
        </authorList>
    </citation>
    <scope>NUCLEOTIDE SEQUENCE [LARGE SCALE GENOMIC DNA]</scope>
    <source>
        <strain evidence="2 3">ATCC 31267</strain>
    </source>
</reference>
<name>A0A4D4N690_STRAX</name>
<sequence>MTERRSLIRTRGRRLDNPSLGCGEIRCRSGWDEGEAVPLFQRAWFVGAEVASVAVQGPVTTVDVQRPAAPLAVRGKRIGGVDARDGAGRLVRWAGSAVLAHALDGLRRRS</sequence>
<reference evidence="1 4" key="2">
    <citation type="submission" date="2019-04" db="EMBL/GenBank/DDBJ databases">
        <title>Draft genome sequences of Streptomyces avermitilis NBRC 14893.</title>
        <authorList>
            <person name="Komaki H."/>
            <person name="Tamura T."/>
            <person name="Hosoyama A."/>
        </authorList>
    </citation>
    <scope>NUCLEOTIDE SEQUENCE [LARGE SCALE GENOMIC DNA]</scope>
    <source>
        <strain evidence="1 4">NBRC 14893</strain>
    </source>
</reference>
<evidence type="ECO:0000313" key="1">
    <source>
        <dbReference type="EMBL" id="GDY69669.1"/>
    </source>
</evidence>
<evidence type="ECO:0000313" key="4">
    <source>
        <dbReference type="Proteomes" id="UP000302139"/>
    </source>
</evidence>
<evidence type="ECO:0000313" key="3">
    <source>
        <dbReference type="Proteomes" id="UP000299211"/>
    </source>
</evidence>
<gene>
    <name evidence="1" type="ORF">SAV14893_090620</name>
    <name evidence="2" type="ORF">SAV31267_094080</name>
</gene>
<dbReference type="Proteomes" id="UP000299211">
    <property type="component" value="Unassembled WGS sequence"/>
</dbReference>
<dbReference type="EMBL" id="BJHY01000002">
    <property type="protein sequence ID" value="GDY79923.1"/>
    <property type="molecule type" value="Genomic_DNA"/>
</dbReference>
<comment type="caution">
    <text evidence="2">The sequence shown here is derived from an EMBL/GenBank/DDBJ whole genome shotgun (WGS) entry which is preliminary data.</text>
</comment>
<organism evidence="2 3">
    <name type="scientific">Streptomyces avermitilis</name>
    <dbReference type="NCBI Taxonomy" id="33903"/>
    <lineage>
        <taxon>Bacteria</taxon>
        <taxon>Bacillati</taxon>
        <taxon>Actinomycetota</taxon>
        <taxon>Actinomycetes</taxon>
        <taxon>Kitasatosporales</taxon>
        <taxon>Streptomycetaceae</taxon>
        <taxon>Streptomyces</taxon>
    </lineage>
</organism>
<dbReference type="Proteomes" id="UP000302139">
    <property type="component" value="Unassembled WGS sequence"/>
</dbReference>
<evidence type="ECO:0000313" key="2">
    <source>
        <dbReference type="EMBL" id="GDY79923.1"/>
    </source>
</evidence>